<proteinExistence type="predicted"/>
<reference evidence="1" key="1">
    <citation type="submission" date="2021-02" db="EMBL/GenBank/DDBJ databases">
        <authorList>
            <consortium name="DOE Joint Genome Institute"/>
            <person name="Ahrendt S."/>
            <person name="Looney B.P."/>
            <person name="Miyauchi S."/>
            <person name="Morin E."/>
            <person name="Drula E."/>
            <person name="Courty P.E."/>
            <person name="Chicoki N."/>
            <person name="Fauchery L."/>
            <person name="Kohler A."/>
            <person name="Kuo A."/>
            <person name="Labutti K."/>
            <person name="Pangilinan J."/>
            <person name="Lipzen A."/>
            <person name="Riley R."/>
            <person name="Andreopoulos W."/>
            <person name="He G."/>
            <person name="Johnson J."/>
            <person name="Barry K.W."/>
            <person name="Grigoriev I.V."/>
            <person name="Nagy L."/>
            <person name="Hibbett D."/>
            <person name="Henrissat B."/>
            <person name="Matheny P.B."/>
            <person name="Labbe J."/>
            <person name="Martin F."/>
        </authorList>
    </citation>
    <scope>NUCLEOTIDE SEQUENCE</scope>
    <source>
        <strain evidence="1">FP105234-sp</strain>
    </source>
</reference>
<dbReference type="Proteomes" id="UP000814033">
    <property type="component" value="Unassembled WGS sequence"/>
</dbReference>
<protein>
    <submittedName>
        <fullName evidence="1">Kinase-like protein</fullName>
    </submittedName>
</protein>
<organism evidence="1 2">
    <name type="scientific">Auriscalpium vulgare</name>
    <dbReference type="NCBI Taxonomy" id="40419"/>
    <lineage>
        <taxon>Eukaryota</taxon>
        <taxon>Fungi</taxon>
        <taxon>Dikarya</taxon>
        <taxon>Basidiomycota</taxon>
        <taxon>Agaricomycotina</taxon>
        <taxon>Agaricomycetes</taxon>
        <taxon>Russulales</taxon>
        <taxon>Auriscalpiaceae</taxon>
        <taxon>Auriscalpium</taxon>
    </lineage>
</organism>
<name>A0ACB8RS20_9AGAM</name>
<keyword evidence="2" id="KW-1185">Reference proteome</keyword>
<sequence length="239" mass="27152">MLTPASRGPPEAFIMSLVAAHTSIPLPRVRRSIPWDHTHLIFMEYIEGEDLEVAWPNLSLWGKFRVMWTIRSYVRQLRRVPLPHPTIPGPFDGSGVAFHCNGRPFTENGAGPFATYGDMVAWFQRKLLIADAYRKSNGVPPAPTNMSFDDSEPLVLVHGDICMRNIRLGKDGTVWLIDWGFSGAFPPWFEYSGIMAYDDGRGTPKLWLKSVTFMAGCYKRQHIFLQRIEVALVLWAMDL</sequence>
<comment type="caution">
    <text evidence="1">The sequence shown here is derived from an EMBL/GenBank/DDBJ whole genome shotgun (WGS) entry which is preliminary data.</text>
</comment>
<gene>
    <name evidence="1" type="ORF">FA95DRAFT_1290966</name>
</gene>
<evidence type="ECO:0000313" key="2">
    <source>
        <dbReference type="Proteomes" id="UP000814033"/>
    </source>
</evidence>
<accession>A0ACB8RS20</accession>
<dbReference type="EMBL" id="MU275913">
    <property type="protein sequence ID" value="KAI0046961.1"/>
    <property type="molecule type" value="Genomic_DNA"/>
</dbReference>
<evidence type="ECO:0000313" key="1">
    <source>
        <dbReference type="EMBL" id="KAI0046961.1"/>
    </source>
</evidence>
<reference evidence="1" key="2">
    <citation type="journal article" date="2022" name="New Phytol.">
        <title>Evolutionary transition to the ectomycorrhizal habit in the genomes of a hyperdiverse lineage of mushroom-forming fungi.</title>
        <authorList>
            <person name="Looney B."/>
            <person name="Miyauchi S."/>
            <person name="Morin E."/>
            <person name="Drula E."/>
            <person name="Courty P.E."/>
            <person name="Kohler A."/>
            <person name="Kuo A."/>
            <person name="LaButti K."/>
            <person name="Pangilinan J."/>
            <person name="Lipzen A."/>
            <person name="Riley R."/>
            <person name="Andreopoulos W."/>
            <person name="He G."/>
            <person name="Johnson J."/>
            <person name="Nolan M."/>
            <person name="Tritt A."/>
            <person name="Barry K.W."/>
            <person name="Grigoriev I.V."/>
            <person name="Nagy L.G."/>
            <person name="Hibbett D."/>
            <person name="Henrissat B."/>
            <person name="Matheny P.B."/>
            <person name="Labbe J."/>
            <person name="Martin F.M."/>
        </authorList>
    </citation>
    <scope>NUCLEOTIDE SEQUENCE</scope>
    <source>
        <strain evidence="1">FP105234-sp</strain>
    </source>
</reference>